<dbReference type="Proteomes" id="UP000237423">
    <property type="component" value="Unassembled WGS sequence"/>
</dbReference>
<evidence type="ECO:0008006" key="6">
    <source>
        <dbReference type="Google" id="ProtNLM"/>
    </source>
</evidence>
<dbReference type="Gene3D" id="2.160.20.10">
    <property type="entry name" value="Single-stranded right-handed beta-helix, Pectin lyase-like"/>
    <property type="match status" value="1"/>
</dbReference>
<evidence type="ECO:0000313" key="4">
    <source>
        <dbReference type="Proteomes" id="UP000197019"/>
    </source>
</evidence>
<accession>A0A1Z4C1C1</accession>
<keyword evidence="1" id="KW-1133">Transmembrane helix</keyword>
<reference evidence="2 4" key="1">
    <citation type="submission" date="2017-06" db="EMBL/GenBank/DDBJ databases">
        <title>Genome Sequencing of the methanotroph Methylovulum psychrotolerants str. HV10-M2 isolated from a high-altitude environment.</title>
        <authorList>
            <person name="Mateos-Rivera A."/>
        </authorList>
    </citation>
    <scope>NUCLEOTIDE SEQUENCE [LARGE SCALE GENOMIC DNA]</scope>
    <source>
        <strain evidence="2 4">HV10_M2</strain>
    </source>
</reference>
<name>A0A1Z4C1C1_9GAMM</name>
<dbReference type="AlphaFoldDB" id="A0A1Z4C1C1"/>
<sequence>MRLHLTCLNLTSLLMPKLLDILRRWTVYYLLGSGIAINLLLMAAYSYDREAFASAYDRLMLAIRQTTAPNTLLAEQARWRQRLDADIATNFAPWQSLPETTPPIAANRIKIGDKLYFTLAAASADLEDQQTLLIGPGVYREALVLNQNHIHVIGSGRVVLDGISAEGKAAILTKGLDISISNIECKNIAVPDQNGACLRSEGLGLQLNHVYFHDAEQGILSDNKPQQTIHITDSRFEKLGKDGRAHGLYIGGGELLIEDSLMLAAVSQGHEIKSRARKTTIRHSIIASLAAEDSRLIDIPNGGELLIEDSVLEKGPPSANSGAIGYGLEGLSYLDNSITLKRNAIILERTGHNLLLSVVQTDKPLPIVGIGNATVSKDAVELDGLNWLYPDRAAAKMADYPLLPKLGTRQGQNSGRAGQ</sequence>
<evidence type="ECO:0000256" key="1">
    <source>
        <dbReference type="SAM" id="Phobius"/>
    </source>
</evidence>
<dbReference type="EMBL" id="PGFZ01000008">
    <property type="protein sequence ID" value="POZ50857.1"/>
    <property type="molecule type" value="Genomic_DNA"/>
</dbReference>
<dbReference type="KEGG" id="mpsy:CEK71_15400"/>
<proteinExistence type="predicted"/>
<evidence type="ECO:0000313" key="3">
    <source>
        <dbReference type="EMBL" id="POZ50857.1"/>
    </source>
</evidence>
<reference evidence="3 5" key="2">
    <citation type="submission" date="2017-11" db="EMBL/GenBank/DDBJ databases">
        <title>Draft Genome Sequence of Methylobacter psychrotolerans Sph1T, an Obligate Methanotroph from Low-Temperature Environments.</title>
        <authorList>
            <person name="Oshkin I.Y."/>
            <person name="Miroshnikov K."/>
            <person name="Belova S.E."/>
            <person name="Korzhenkov A."/>
            <person name="Toshchakov S.V."/>
            <person name="Dedysh S.N."/>
        </authorList>
    </citation>
    <scope>NUCLEOTIDE SEQUENCE [LARGE SCALE GENOMIC DNA]</scope>
    <source>
        <strain evidence="3 5">Sph1</strain>
    </source>
</reference>
<keyword evidence="1" id="KW-0472">Membrane</keyword>
<evidence type="ECO:0000313" key="5">
    <source>
        <dbReference type="Proteomes" id="UP000237423"/>
    </source>
</evidence>
<evidence type="ECO:0000313" key="2">
    <source>
        <dbReference type="EMBL" id="ASF47338.1"/>
    </source>
</evidence>
<keyword evidence="1" id="KW-0812">Transmembrane</keyword>
<gene>
    <name evidence="3" type="ORF">AADEFJLK_03329</name>
    <name evidence="2" type="ORF">CEK71_15400</name>
</gene>
<dbReference type="SUPFAM" id="SSF51126">
    <property type="entry name" value="Pectin lyase-like"/>
    <property type="match status" value="1"/>
</dbReference>
<organism evidence="2 4">
    <name type="scientific">Methylovulum psychrotolerans</name>
    <dbReference type="NCBI Taxonomy" id="1704499"/>
    <lineage>
        <taxon>Bacteria</taxon>
        <taxon>Pseudomonadati</taxon>
        <taxon>Pseudomonadota</taxon>
        <taxon>Gammaproteobacteria</taxon>
        <taxon>Methylococcales</taxon>
        <taxon>Methylococcaceae</taxon>
        <taxon>Methylovulum</taxon>
    </lineage>
</organism>
<dbReference type="EMBL" id="CP022129">
    <property type="protein sequence ID" value="ASF47338.1"/>
    <property type="molecule type" value="Genomic_DNA"/>
</dbReference>
<dbReference type="InterPro" id="IPR011050">
    <property type="entry name" value="Pectin_lyase_fold/virulence"/>
</dbReference>
<dbReference type="Proteomes" id="UP000197019">
    <property type="component" value="Chromosome"/>
</dbReference>
<feature type="transmembrane region" description="Helical" evidence="1">
    <location>
        <begin position="27"/>
        <end position="47"/>
    </location>
</feature>
<keyword evidence="4" id="KW-1185">Reference proteome</keyword>
<protein>
    <recommendedName>
        <fullName evidence="6">Right handed beta helix domain-containing protein</fullName>
    </recommendedName>
</protein>
<dbReference type="InterPro" id="IPR012334">
    <property type="entry name" value="Pectin_lyas_fold"/>
</dbReference>